<dbReference type="Gene3D" id="1.20.140.40">
    <property type="entry name" value="Invertase/pectin methylesterase inhibitor family protein"/>
    <property type="match status" value="1"/>
</dbReference>
<dbReference type="InterPro" id="IPR035513">
    <property type="entry name" value="Invertase/methylesterase_inhib"/>
</dbReference>
<dbReference type="Pfam" id="PF04043">
    <property type="entry name" value="PMEI"/>
    <property type="match status" value="1"/>
</dbReference>
<keyword evidence="4" id="KW-1185">Reference proteome</keyword>
<dbReference type="EMBL" id="SWLB01000009">
    <property type="protein sequence ID" value="KAF3334700.1"/>
    <property type="molecule type" value="Genomic_DNA"/>
</dbReference>
<reference evidence="3" key="1">
    <citation type="submission" date="2020-01" db="EMBL/GenBank/DDBJ databases">
        <title>Genome sequence of Kobresia littledalei, the first chromosome-level genome in the family Cyperaceae.</title>
        <authorList>
            <person name="Qu G."/>
        </authorList>
    </citation>
    <scope>NUCLEOTIDE SEQUENCE</scope>
    <source>
        <strain evidence="3">C.B.Clarke</strain>
        <tissue evidence="3">Leaf</tissue>
    </source>
</reference>
<organism evidence="3 4">
    <name type="scientific">Carex littledalei</name>
    <dbReference type="NCBI Taxonomy" id="544730"/>
    <lineage>
        <taxon>Eukaryota</taxon>
        <taxon>Viridiplantae</taxon>
        <taxon>Streptophyta</taxon>
        <taxon>Embryophyta</taxon>
        <taxon>Tracheophyta</taxon>
        <taxon>Spermatophyta</taxon>
        <taxon>Magnoliopsida</taxon>
        <taxon>Liliopsida</taxon>
        <taxon>Poales</taxon>
        <taxon>Cyperaceae</taxon>
        <taxon>Cyperoideae</taxon>
        <taxon>Cariceae</taxon>
        <taxon>Carex</taxon>
        <taxon>Carex subgen. Euthyceras</taxon>
    </lineage>
</organism>
<proteinExistence type="predicted"/>
<dbReference type="SUPFAM" id="SSF101148">
    <property type="entry name" value="Plant invertase/pectin methylesterase inhibitor"/>
    <property type="match status" value="1"/>
</dbReference>
<protein>
    <submittedName>
        <fullName evidence="3">Plant invertase/pectin methylesterase inhibitor</fullName>
    </submittedName>
</protein>
<name>A0A833QUL7_9POAL</name>
<feature type="domain" description="Pectinesterase inhibitor" evidence="2">
    <location>
        <begin position="42"/>
        <end position="180"/>
    </location>
</feature>
<gene>
    <name evidence="3" type="ORF">FCM35_KLT21304</name>
</gene>
<accession>A0A833QUL7</accession>
<evidence type="ECO:0000313" key="3">
    <source>
        <dbReference type="EMBL" id="KAF3334700.1"/>
    </source>
</evidence>
<dbReference type="AlphaFoldDB" id="A0A833QUL7"/>
<evidence type="ECO:0000313" key="4">
    <source>
        <dbReference type="Proteomes" id="UP000623129"/>
    </source>
</evidence>
<keyword evidence="1" id="KW-0732">Signal</keyword>
<dbReference type="Proteomes" id="UP000623129">
    <property type="component" value="Unassembled WGS sequence"/>
</dbReference>
<dbReference type="NCBIfam" id="TIGR01614">
    <property type="entry name" value="PME_inhib"/>
    <property type="match status" value="1"/>
</dbReference>
<evidence type="ECO:0000256" key="1">
    <source>
        <dbReference type="SAM" id="SignalP"/>
    </source>
</evidence>
<comment type="caution">
    <text evidence="3">The sequence shown here is derived from an EMBL/GenBank/DDBJ whole genome shotgun (WGS) entry which is preliminary data.</text>
</comment>
<dbReference type="SMART" id="SM00856">
    <property type="entry name" value="PMEI"/>
    <property type="match status" value="1"/>
</dbReference>
<evidence type="ECO:0000259" key="2">
    <source>
        <dbReference type="SMART" id="SM00856"/>
    </source>
</evidence>
<feature type="chain" id="PRO_5032372264" evidence="1">
    <location>
        <begin position="31"/>
        <end position="185"/>
    </location>
</feature>
<sequence>MMCLRKMNTDPTKTLLTIVFLLVFVSVARSTDGRSTDHADHLLTFNPTAFCKHTAPFKNLCTKVVHTAHGLSMTSPLMVVEANVNTAVEEAQHALAEISSLAIGRRKNYPGMTGSVLRSCKENYDSAVASLHNTQRILSSRTGTFVGTCTDDLETVPEMKYPIHSLHTKLEHLVRNCLDLAAVLI</sequence>
<dbReference type="GO" id="GO:0004857">
    <property type="term" value="F:enzyme inhibitor activity"/>
    <property type="evidence" value="ECO:0007669"/>
    <property type="project" value="InterPro"/>
</dbReference>
<feature type="signal peptide" evidence="1">
    <location>
        <begin position="1"/>
        <end position="30"/>
    </location>
</feature>
<dbReference type="InterPro" id="IPR006501">
    <property type="entry name" value="Pectinesterase_inhib_dom"/>
</dbReference>